<organism evidence="2 3">
    <name type="scientific">Puccinia graminis f. sp. tritici</name>
    <dbReference type="NCBI Taxonomy" id="56615"/>
    <lineage>
        <taxon>Eukaryota</taxon>
        <taxon>Fungi</taxon>
        <taxon>Dikarya</taxon>
        <taxon>Basidiomycota</taxon>
        <taxon>Pucciniomycotina</taxon>
        <taxon>Pucciniomycetes</taxon>
        <taxon>Pucciniales</taxon>
        <taxon>Pucciniaceae</taxon>
        <taxon>Puccinia</taxon>
    </lineage>
</organism>
<name>A0A5B0MUF9_PUCGR</name>
<proteinExistence type="predicted"/>
<gene>
    <name evidence="2" type="ORF">PGT21_024159</name>
</gene>
<evidence type="ECO:0000313" key="2">
    <source>
        <dbReference type="EMBL" id="KAA1079786.1"/>
    </source>
</evidence>
<feature type="compositionally biased region" description="Basic residues" evidence="1">
    <location>
        <begin position="17"/>
        <end position="27"/>
    </location>
</feature>
<dbReference type="EMBL" id="VSWC01000132">
    <property type="protein sequence ID" value="KAA1079786.1"/>
    <property type="molecule type" value="Genomic_DNA"/>
</dbReference>
<comment type="caution">
    <text evidence="2">The sequence shown here is derived from an EMBL/GenBank/DDBJ whole genome shotgun (WGS) entry which is preliminary data.</text>
</comment>
<keyword evidence="3" id="KW-1185">Reference proteome</keyword>
<evidence type="ECO:0000256" key="1">
    <source>
        <dbReference type="SAM" id="MobiDB-lite"/>
    </source>
</evidence>
<feature type="compositionally biased region" description="Polar residues" evidence="1">
    <location>
        <begin position="111"/>
        <end position="121"/>
    </location>
</feature>
<dbReference type="AlphaFoldDB" id="A0A5B0MUF9"/>
<accession>A0A5B0MUF9</accession>
<evidence type="ECO:0000313" key="3">
    <source>
        <dbReference type="Proteomes" id="UP000324748"/>
    </source>
</evidence>
<protein>
    <submittedName>
        <fullName evidence="2">Uncharacterized protein</fullName>
    </submittedName>
</protein>
<sequence length="121" mass="13390">MIIGRSRSSFTYNIQKHLHQPTKRRKMITVIPPTGPTDSTHSRSSSSSPRIVDQVQVILVVVEQDEESLIVPPPTLGRSTEQSPDPRTPQSDYGVPLHPGRSAQMLDRCKINTSHGILSTP</sequence>
<dbReference type="Proteomes" id="UP000324748">
    <property type="component" value="Unassembled WGS sequence"/>
</dbReference>
<feature type="region of interest" description="Disordered" evidence="1">
    <location>
        <begin position="69"/>
        <end position="121"/>
    </location>
</feature>
<feature type="region of interest" description="Disordered" evidence="1">
    <location>
        <begin position="17"/>
        <end position="50"/>
    </location>
</feature>
<feature type="compositionally biased region" description="Polar residues" evidence="1">
    <location>
        <begin position="77"/>
        <end position="91"/>
    </location>
</feature>
<reference evidence="2 3" key="1">
    <citation type="submission" date="2019-05" db="EMBL/GenBank/DDBJ databases">
        <title>Emergence of the Ug99 lineage of the wheat stem rust pathogen through somatic hybridization.</title>
        <authorList>
            <person name="Li F."/>
            <person name="Upadhyaya N.M."/>
            <person name="Sperschneider J."/>
            <person name="Matny O."/>
            <person name="Nguyen-Phuc H."/>
            <person name="Mago R."/>
            <person name="Raley C."/>
            <person name="Miller M.E."/>
            <person name="Silverstein K.A.T."/>
            <person name="Henningsen E."/>
            <person name="Hirsch C.D."/>
            <person name="Visser B."/>
            <person name="Pretorius Z.A."/>
            <person name="Steffenson B.J."/>
            <person name="Schwessinger B."/>
            <person name="Dodds P.N."/>
            <person name="Figueroa M."/>
        </authorList>
    </citation>
    <scope>NUCLEOTIDE SEQUENCE [LARGE SCALE GENOMIC DNA]</scope>
    <source>
        <strain evidence="2">21-0</strain>
    </source>
</reference>